<comment type="pathway">
    <text evidence="2">Lipid metabolism; sphingolipid metabolism.</text>
</comment>
<evidence type="ECO:0000256" key="8">
    <source>
        <dbReference type="ARBA" id="ARBA00023136"/>
    </source>
</evidence>
<dbReference type="PANTHER" id="PTHR12726">
    <property type="entry name" value="CERAMIDE GLUCOSYLTRANSFERASE"/>
    <property type="match status" value="1"/>
</dbReference>
<name>T0ZGG7_9ZZZZ</name>
<dbReference type="EMBL" id="AUZZ01007152">
    <property type="protein sequence ID" value="EQD43427.1"/>
    <property type="molecule type" value="Genomic_DNA"/>
</dbReference>
<reference evidence="9" key="2">
    <citation type="journal article" date="2014" name="ISME J.">
        <title>Microbial stratification in low pH oxic and suboxic macroscopic growths along an acid mine drainage.</title>
        <authorList>
            <person name="Mendez-Garcia C."/>
            <person name="Mesa V."/>
            <person name="Sprenger R.R."/>
            <person name="Richter M."/>
            <person name="Diez M.S."/>
            <person name="Solano J."/>
            <person name="Bargiela R."/>
            <person name="Golyshina O.V."/>
            <person name="Manteca A."/>
            <person name="Ramos J.L."/>
            <person name="Gallego J.R."/>
            <person name="Llorente I."/>
            <person name="Martins Dos Santos V.A."/>
            <person name="Jensen O.N."/>
            <person name="Pelaez A.I."/>
            <person name="Sanchez J."/>
            <person name="Ferrer M."/>
        </authorList>
    </citation>
    <scope>NUCLEOTIDE SEQUENCE</scope>
</reference>
<dbReference type="GO" id="GO:0008120">
    <property type="term" value="F:ceramide glucosyltransferase activity"/>
    <property type="evidence" value="ECO:0007669"/>
    <property type="project" value="TreeGrafter"/>
</dbReference>
<protein>
    <submittedName>
        <fullName evidence="9">Hopanoid biosynthesis associated glycosyl transferase protein HpnI</fullName>
    </submittedName>
</protein>
<evidence type="ECO:0000256" key="7">
    <source>
        <dbReference type="ARBA" id="ARBA00022989"/>
    </source>
</evidence>
<keyword evidence="6" id="KW-0812">Transmembrane</keyword>
<sequence>PGLYDNLRSFCRQDFREFQLVFGVSDGNDAALEAVRRLRTEFPTLPIEVVTDARQHGSNCKISNLINMIARARHDVFVMADSDAFVGPDYLSIVTAPLRDEAVGLVTTLYRAVPTQTVYSRLGAMYINEWYMPSVLVAWLFGYQGYVSGQT</sequence>
<keyword evidence="7" id="KW-1133">Transmembrane helix</keyword>
<reference evidence="9" key="1">
    <citation type="submission" date="2013-08" db="EMBL/GenBank/DDBJ databases">
        <authorList>
            <person name="Mendez C."/>
            <person name="Richter M."/>
            <person name="Ferrer M."/>
            <person name="Sanchez J."/>
        </authorList>
    </citation>
    <scope>NUCLEOTIDE SEQUENCE</scope>
</reference>
<evidence type="ECO:0000313" key="9">
    <source>
        <dbReference type="EMBL" id="EQD43427.1"/>
    </source>
</evidence>
<dbReference type="SUPFAM" id="SSF53448">
    <property type="entry name" value="Nucleotide-diphospho-sugar transferases"/>
    <property type="match status" value="1"/>
</dbReference>
<dbReference type="InterPro" id="IPR029044">
    <property type="entry name" value="Nucleotide-diphossugar_trans"/>
</dbReference>
<dbReference type="PANTHER" id="PTHR12726:SF0">
    <property type="entry name" value="CERAMIDE GLUCOSYLTRANSFERASE"/>
    <property type="match status" value="1"/>
</dbReference>
<comment type="caution">
    <text evidence="9">The sequence shown here is derived from an EMBL/GenBank/DDBJ whole genome shotgun (WGS) entry which is preliminary data.</text>
</comment>
<dbReference type="GO" id="GO:0016020">
    <property type="term" value="C:membrane"/>
    <property type="evidence" value="ECO:0007669"/>
    <property type="project" value="UniProtKB-SubCell"/>
</dbReference>
<accession>T0ZGG7</accession>
<gene>
    <name evidence="9" type="ORF">B2A_09903</name>
</gene>
<dbReference type="AlphaFoldDB" id="T0ZGG7"/>
<evidence type="ECO:0000256" key="1">
    <source>
        <dbReference type="ARBA" id="ARBA00004141"/>
    </source>
</evidence>
<keyword evidence="8" id="KW-0472">Membrane</keyword>
<evidence type="ECO:0000256" key="3">
    <source>
        <dbReference type="ARBA" id="ARBA00004991"/>
    </source>
</evidence>
<keyword evidence="4" id="KW-0328">Glycosyltransferase</keyword>
<dbReference type="Gene3D" id="3.90.550.10">
    <property type="entry name" value="Spore Coat Polysaccharide Biosynthesis Protein SpsA, Chain A"/>
    <property type="match status" value="1"/>
</dbReference>
<comment type="subcellular location">
    <subcellularLocation>
        <location evidence="1">Membrane</location>
        <topology evidence="1">Multi-pass membrane protein</topology>
    </subcellularLocation>
</comment>
<proteinExistence type="predicted"/>
<comment type="pathway">
    <text evidence="3">Sphingolipid metabolism.</text>
</comment>
<dbReference type="Pfam" id="PF13506">
    <property type="entry name" value="Glyco_transf_21"/>
    <property type="match status" value="1"/>
</dbReference>
<evidence type="ECO:0000256" key="6">
    <source>
        <dbReference type="ARBA" id="ARBA00022692"/>
    </source>
</evidence>
<evidence type="ECO:0000256" key="2">
    <source>
        <dbReference type="ARBA" id="ARBA00004760"/>
    </source>
</evidence>
<dbReference type="GO" id="GO:0006679">
    <property type="term" value="P:glucosylceramide biosynthetic process"/>
    <property type="evidence" value="ECO:0007669"/>
    <property type="project" value="TreeGrafter"/>
</dbReference>
<dbReference type="InterPro" id="IPR025993">
    <property type="entry name" value="Ceramide_glucosylTrfase"/>
</dbReference>
<organism evidence="9">
    <name type="scientific">mine drainage metagenome</name>
    <dbReference type="NCBI Taxonomy" id="410659"/>
    <lineage>
        <taxon>unclassified sequences</taxon>
        <taxon>metagenomes</taxon>
        <taxon>ecological metagenomes</taxon>
    </lineage>
</organism>
<keyword evidence="5 9" id="KW-0808">Transferase</keyword>
<evidence type="ECO:0000256" key="4">
    <source>
        <dbReference type="ARBA" id="ARBA00022676"/>
    </source>
</evidence>
<feature type="non-terminal residue" evidence="9">
    <location>
        <position position="1"/>
    </location>
</feature>
<feature type="non-terminal residue" evidence="9">
    <location>
        <position position="151"/>
    </location>
</feature>
<evidence type="ECO:0000256" key="5">
    <source>
        <dbReference type="ARBA" id="ARBA00022679"/>
    </source>
</evidence>